<name>A0A6C0DAM9_9ZZZZ</name>
<dbReference type="InterPro" id="IPR039881">
    <property type="entry name" value="PCIF1-like"/>
</dbReference>
<proteinExistence type="predicted"/>
<dbReference type="GO" id="GO:0099122">
    <property type="term" value="F:RNA polymerase II C-terminal domain binding"/>
    <property type="evidence" value="ECO:0007669"/>
    <property type="project" value="InterPro"/>
</dbReference>
<feature type="domain" description="PCIF1 WW" evidence="1">
    <location>
        <begin position="195"/>
        <end position="360"/>
    </location>
</feature>
<sequence length="414" mass="49197">MEEIINNKIIFKNKIIIDPILELYRGKIYCQIIKMFIHIVTQKLGTEIFSIKKSYPRTLTNLLSSWMFILYAFETNKNDPFFPDNFDNTESLKVTLLDFCKHNKDNDNCEEIIDSIIIEFIEFVKVQIIVLDKYKISPFYLNSKDNFKIMKKIVVQKRDNESVNFYKFKISVYFGIKDKRLLNILDNILVPVDVYNKLKQNYTGHAKDIDTIIWIIIFRYQLLGSNNHQLGVLPDIINTMNTDYNLQFECFASPINATLPKFCSIYYDVERYFGSHGNFFNINIIEGTYSFNPPYQKNIMDLGIKKLFYFLDNAKLNNKKLTFILTIPIWDKEGQELMDQQNKIDYGDFEIIKETKESQYFINIRLISKDNFTYLDHNFKLYKNKTIQHTYIIMLSTDKDIDFSKINSYNFMLS</sequence>
<evidence type="ECO:0000259" key="1">
    <source>
        <dbReference type="Pfam" id="PF12237"/>
    </source>
</evidence>
<evidence type="ECO:0000313" key="2">
    <source>
        <dbReference type="EMBL" id="QHT13224.1"/>
    </source>
</evidence>
<dbReference type="PANTHER" id="PTHR21727">
    <property type="entry name" value="PHOSPHORYLATED CTD INTERACTING FACTOR 1"/>
    <property type="match status" value="1"/>
</dbReference>
<protein>
    <recommendedName>
        <fullName evidence="1">PCIF1 WW domain-containing protein</fullName>
    </recommendedName>
</protein>
<accession>A0A6C0DAM9</accession>
<dbReference type="PANTHER" id="PTHR21727:SF0">
    <property type="entry name" value="MRNA (2'-O-METHYLADENOSINE-N(6)-)-METHYLTRANSFERASE"/>
    <property type="match status" value="1"/>
</dbReference>
<dbReference type="EMBL" id="MN739564">
    <property type="protein sequence ID" value="QHT13224.1"/>
    <property type="molecule type" value="Genomic_DNA"/>
</dbReference>
<reference evidence="2" key="1">
    <citation type="journal article" date="2020" name="Nature">
        <title>Giant virus diversity and host interactions through global metagenomics.</title>
        <authorList>
            <person name="Schulz F."/>
            <person name="Roux S."/>
            <person name="Paez-Espino D."/>
            <person name="Jungbluth S."/>
            <person name="Walsh D.A."/>
            <person name="Denef V.J."/>
            <person name="McMahon K.D."/>
            <person name="Konstantinidis K.T."/>
            <person name="Eloe-Fadrosh E.A."/>
            <person name="Kyrpides N.C."/>
            <person name="Woyke T."/>
        </authorList>
    </citation>
    <scope>NUCLEOTIDE SEQUENCE</scope>
    <source>
        <strain evidence="2">GVMAG-M-3300023174-131</strain>
    </source>
</reference>
<dbReference type="GO" id="GO:0016422">
    <property type="term" value="F:mRNA (2'-O-methyladenosine-N6-)-methyltransferase activity"/>
    <property type="evidence" value="ECO:0007669"/>
    <property type="project" value="InterPro"/>
</dbReference>
<organism evidence="2">
    <name type="scientific">viral metagenome</name>
    <dbReference type="NCBI Taxonomy" id="1070528"/>
    <lineage>
        <taxon>unclassified sequences</taxon>
        <taxon>metagenomes</taxon>
        <taxon>organismal metagenomes</taxon>
    </lineage>
</organism>
<dbReference type="AlphaFoldDB" id="A0A6C0DAM9"/>
<dbReference type="InterPro" id="IPR022035">
    <property type="entry name" value="PCIF1_WW"/>
</dbReference>
<dbReference type="Pfam" id="PF12237">
    <property type="entry name" value="PCIF1_WW"/>
    <property type="match status" value="1"/>
</dbReference>